<name>A0A6H5H3G9_9HEMI</name>
<dbReference type="EMBL" id="CADCXU010024286">
    <property type="protein sequence ID" value="CAB0011834.1"/>
    <property type="molecule type" value="Genomic_DNA"/>
</dbReference>
<accession>A0A6H5H3G9</accession>
<gene>
    <name evidence="1" type="ORF">NTEN_LOCUS16721</name>
</gene>
<reference evidence="1 2" key="1">
    <citation type="submission" date="2020-02" db="EMBL/GenBank/DDBJ databases">
        <authorList>
            <person name="Ferguson B K."/>
        </authorList>
    </citation>
    <scope>NUCLEOTIDE SEQUENCE [LARGE SCALE GENOMIC DNA]</scope>
</reference>
<evidence type="ECO:0000313" key="2">
    <source>
        <dbReference type="Proteomes" id="UP000479000"/>
    </source>
</evidence>
<dbReference type="Proteomes" id="UP000479000">
    <property type="component" value="Unassembled WGS sequence"/>
</dbReference>
<evidence type="ECO:0000313" key="1">
    <source>
        <dbReference type="EMBL" id="CAB0011834.1"/>
    </source>
</evidence>
<protein>
    <submittedName>
        <fullName evidence="1">Uncharacterized protein</fullName>
    </submittedName>
</protein>
<proteinExistence type="predicted"/>
<organism evidence="1 2">
    <name type="scientific">Nesidiocoris tenuis</name>
    <dbReference type="NCBI Taxonomy" id="355587"/>
    <lineage>
        <taxon>Eukaryota</taxon>
        <taxon>Metazoa</taxon>
        <taxon>Ecdysozoa</taxon>
        <taxon>Arthropoda</taxon>
        <taxon>Hexapoda</taxon>
        <taxon>Insecta</taxon>
        <taxon>Pterygota</taxon>
        <taxon>Neoptera</taxon>
        <taxon>Paraneoptera</taxon>
        <taxon>Hemiptera</taxon>
        <taxon>Heteroptera</taxon>
        <taxon>Panheteroptera</taxon>
        <taxon>Cimicomorpha</taxon>
        <taxon>Miridae</taxon>
        <taxon>Dicyphina</taxon>
        <taxon>Nesidiocoris</taxon>
    </lineage>
</organism>
<sequence length="157" mass="17429">MSKYFYEICPASCCCGRSVGKTNRSRFQMNIMDVLQSPGPALLGGHKCAEGHIRRQTNPAGHPLTDLLICICTPGRFHTRVGVESPSSATDAGAGPSSTLPYIRLQGYHRLATSLVFRCVHAGEIQFSHRRVHKKKIMCLHCRLTVTFSQRWISTLT</sequence>
<keyword evidence="2" id="KW-1185">Reference proteome</keyword>
<dbReference type="AlphaFoldDB" id="A0A6H5H3G9"/>
<feature type="non-terminal residue" evidence="1">
    <location>
        <position position="157"/>
    </location>
</feature>